<evidence type="ECO:0000313" key="5">
    <source>
        <dbReference type="Proteomes" id="UP001370758"/>
    </source>
</evidence>
<dbReference type="EMBL" id="JAVHJL010000003">
    <property type="protein sequence ID" value="KAK6507800.1"/>
    <property type="molecule type" value="Genomic_DNA"/>
</dbReference>
<keyword evidence="3" id="KW-0472">Membrane</keyword>
<comment type="caution">
    <text evidence="4">The sequence shown here is derived from an EMBL/GenBank/DDBJ whole genome shotgun (WGS) entry which is preliminary data.</text>
</comment>
<feature type="coiled-coil region" evidence="1">
    <location>
        <begin position="105"/>
        <end position="174"/>
    </location>
</feature>
<proteinExistence type="predicted"/>
<keyword evidence="3" id="KW-1133">Transmembrane helix</keyword>
<evidence type="ECO:0000313" key="4">
    <source>
        <dbReference type="EMBL" id="KAK6507800.1"/>
    </source>
</evidence>
<evidence type="ECO:0000256" key="3">
    <source>
        <dbReference type="SAM" id="Phobius"/>
    </source>
</evidence>
<evidence type="ECO:0000256" key="2">
    <source>
        <dbReference type="SAM" id="MobiDB-lite"/>
    </source>
</evidence>
<protein>
    <submittedName>
        <fullName evidence="4">Uncharacterized protein</fullName>
    </submittedName>
</protein>
<sequence length="408" mass="46949">MQYPIPIRTFSIPQAVVSTTPTPEDYARSAPLRGYSDSKFENYGPLPRASGNVKPTDDPTEDTERDNFMLEQFLEKQEQARLMAIRYHELYTKFRQLKSQNRHFLQESKLQIETLSKEKSQISQTLDDCKSQIERLSTEKCQAIQELEDVQQNNRKLEESRDRAKIEIDTLEKEKILQLETINSQNKKLLDQEHTFATDKSLYCDAERWERQKLLLLWLLTLIIGSIFVIYMYRRFIAEVSKMNLLLTQKNLAAERFWIEANANIAKFLGLLESMSQSLISGIGRAWSKARSTGEAFISDAPRFKLPNFLKEFEFRSFIAFPITKLAALRKAELPGFMKSILGKLSPVWEFQVRAFAKAAFSSFREVTLPAVQELFFRILSPVPTGFSPSGEFPGISTSPVIATFPLI</sequence>
<organism evidence="4 5">
    <name type="scientific">Arthrobotrys musiformis</name>
    <dbReference type="NCBI Taxonomy" id="47236"/>
    <lineage>
        <taxon>Eukaryota</taxon>
        <taxon>Fungi</taxon>
        <taxon>Dikarya</taxon>
        <taxon>Ascomycota</taxon>
        <taxon>Pezizomycotina</taxon>
        <taxon>Orbiliomycetes</taxon>
        <taxon>Orbiliales</taxon>
        <taxon>Orbiliaceae</taxon>
        <taxon>Arthrobotrys</taxon>
    </lineage>
</organism>
<keyword evidence="3" id="KW-0812">Transmembrane</keyword>
<name>A0AAV9WGL9_9PEZI</name>
<dbReference type="AlphaFoldDB" id="A0AAV9WGL9"/>
<keyword evidence="5" id="KW-1185">Reference proteome</keyword>
<reference evidence="4 5" key="1">
    <citation type="submission" date="2023-08" db="EMBL/GenBank/DDBJ databases">
        <authorList>
            <person name="Palmer J.M."/>
        </authorList>
    </citation>
    <scope>NUCLEOTIDE SEQUENCE [LARGE SCALE GENOMIC DNA]</scope>
    <source>
        <strain evidence="4 5">TWF481</strain>
    </source>
</reference>
<feature type="region of interest" description="Disordered" evidence="2">
    <location>
        <begin position="37"/>
        <end position="63"/>
    </location>
</feature>
<evidence type="ECO:0000256" key="1">
    <source>
        <dbReference type="SAM" id="Coils"/>
    </source>
</evidence>
<keyword evidence="1" id="KW-0175">Coiled coil</keyword>
<gene>
    <name evidence="4" type="ORF">TWF481_006222</name>
</gene>
<accession>A0AAV9WGL9</accession>
<dbReference type="Proteomes" id="UP001370758">
    <property type="component" value="Unassembled WGS sequence"/>
</dbReference>
<feature type="transmembrane region" description="Helical" evidence="3">
    <location>
        <begin position="214"/>
        <end position="233"/>
    </location>
</feature>